<feature type="transmembrane region" description="Helical" evidence="2">
    <location>
        <begin position="6"/>
        <end position="25"/>
    </location>
</feature>
<organism evidence="3 4">
    <name type="scientific">Halioxenophilus aromaticivorans</name>
    <dbReference type="NCBI Taxonomy" id="1306992"/>
    <lineage>
        <taxon>Bacteria</taxon>
        <taxon>Pseudomonadati</taxon>
        <taxon>Pseudomonadota</taxon>
        <taxon>Gammaproteobacteria</taxon>
        <taxon>Alteromonadales</taxon>
        <taxon>Alteromonadaceae</taxon>
        <taxon>Halioxenophilus</taxon>
    </lineage>
</organism>
<keyword evidence="2" id="KW-0812">Transmembrane</keyword>
<evidence type="ECO:0000256" key="2">
    <source>
        <dbReference type="SAM" id="Phobius"/>
    </source>
</evidence>
<dbReference type="Pfam" id="PF06667">
    <property type="entry name" value="PspB"/>
    <property type="match status" value="1"/>
</dbReference>
<accession>A0AAV3U023</accession>
<comment type="caution">
    <text evidence="3">The sequence shown here is derived from an EMBL/GenBank/DDBJ whole genome shotgun (WGS) entry which is preliminary data.</text>
</comment>
<dbReference type="InterPro" id="IPR009554">
    <property type="entry name" value="Phageshock_PspB"/>
</dbReference>
<name>A0AAV3U023_9ALTE</name>
<keyword evidence="2" id="KW-0472">Membrane</keyword>
<evidence type="ECO:0000313" key="3">
    <source>
        <dbReference type="EMBL" id="GAA4938163.1"/>
    </source>
</evidence>
<dbReference type="AlphaFoldDB" id="A0AAV3U023"/>
<feature type="coiled-coil region" evidence="1">
    <location>
        <begin position="38"/>
        <end position="65"/>
    </location>
</feature>
<gene>
    <name evidence="3" type="primary">pspB</name>
    <name evidence="3" type="ORF">GCM10025791_15000</name>
</gene>
<evidence type="ECO:0000256" key="1">
    <source>
        <dbReference type="SAM" id="Coils"/>
    </source>
</evidence>
<dbReference type="GO" id="GO:0006355">
    <property type="term" value="P:regulation of DNA-templated transcription"/>
    <property type="evidence" value="ECO:0007669"/>
    <property type="project" value="InterPro"/>
</dbReference>
<keyword evidence="4" id="KW-1185">Reference proteome</keyword>
<dbReference type="NCBIfam" id="NF006993">
    <property type="entry name" value="PRK09458.1"/>
    <property type="match status" value="1"/>
</dbReference>
<keyword evidence="1" id="KW-0175">Coiled coil</keyword>
<sequence length="86" mass="10342">MSFFSFLYTPAILFMVIVAPLWIILHYKSKKRSEAGLSEHERQQLEDLLVKLDKMSERVETLEEILDSRHGKWRRSTEEERYQNGR</sequence>
<protein>
    <submittedName>
        <fullName evidence="3">Envelope stress response membrane protein PspB</fullName>
    </submittedName>
</protein>
<dbReference type="NCBIfam" id="TIGR02976">
    <property type="entry name" value="phageshock_pspB"/>
    <property type="match status" value="1"/>
</dbReference>
<dbReference type="EMBL" id="BAABLX010000009">
    <property type="protein sequence ID" value="GAA4938163.1"/>
    <property type="molecule type" value="Genomic_DNA"/>
</dbReference>
<reference evidence="4" key="1">
    <citation type="journal article" date="2019" name="Int. J. Syst. Evol. Microbiol.">
        <title>The Global Catalogue of Microorganisms (GCM) 10K type strain sequencing project: providing services to taxonomists for standard genome sequencing and annotation.</title>
        <authorList>
            <consortium name="The Broad Institute Genomics Platform"/>
            <consortium name="The Broad Institute Genome Sequencing Center for Infectious Disease"/>
            <person name="Wu L."/>
            <person name="Ma J."/>
        </authorList>
    </citation>
    <scope>NUCLEOTIDE SEQUENCE [LARGE SCALE GENOMIC DNA]</scope>
    <source>
        <strain evidence="4">JCM 19134</strain>
    </source>
</reference>
<proteinExistence type="predicted"/>
<evidence type="ECO:0000313" key="4">
    <source>
        <dbReference type="Proteomes" id="UP001409585"/>
    </source>
</evidence>
<keyword evidence="2" id="KW-1133">Transmembrane helix</keyword>
<dbReference type="GO" id="GO:0009271">
    <property type="term" value="P:phage shock"/>
    <property type="evidence" value="ECO:0007669"/>
    <property type="project" value="InterPro"/>
</dbReference>
<dbReference type="RefSeq" id="WP_345419519.1">
    <property type="nucleotide sequence ID" value="NZ_AP031496.1"/>
</dbReference>
<dbReference type="Proteomes" id="UP001409585">
    <property type="component" value="Unassembled WGS sequence"/>
</dbReference>